<keyword evidence="8 10" id="KW-0472">Membrane</keyword>
<dbReference type="Proteomes" id="UP001219567">
    <property type="component" value="Chromosome 1"/>
</dbReference>
<keyword evidence="12" id="KW-1185">Reference proteome</keyword>
<feature type="transmembrane region" description="Helical" evidence="10">
    <location>
        <begin position="423"/>
        <end position="448"/>
    </location>
</feature>
<dbReference type="InterPro" id="IPR004648">
    <property type="entry name" value="Oligpept_transpt"/>
</dbReference>
<evidence type="ECO:0000256" key="4">
    <source>
        <dbReference type="ARBA" id="ARBA00022692"/>
    </source>
</evidence>
<keyword evidence="3" id="KW-0813">Transport</keyword>
<feature type="transmembrane region" description="Helical" evidence="10">
    <location>
        <begin position="759"/>
        <end position="779"/>
    </location>
</feature>
<feature type="transmembrane region" description="Helical" evidence="10">
    <location>
        <begin position="388"/>
        <end position="411"/>
    </location>
</feature>
<dbReference type="PANTHER" id="PTHR22601">
    <property type="entry name" value="ISP4 LIKE PROTEIN"/>
    <property type="match status" value="1"/>
</dbReference>
<evidence type="ECO:0000256" key="6">
    <source>
        <dbReference type="ARBA" id="ARBA00022927"/>
    </source>
</evidence>
<organism evidence="11 12">
    <name type="scientific">Malassezia yamatoensis</name>
    <dbReference type="NCBI Taxonomy" id="253288"/>
    <lineage>
        <taxon>Eukaryota</taxon>
        <taxon>Fungi</taxon>
        <taxon>Dikarya</taxon>
        <taxon>Basidiomycota</taxon>
        <taxon>Ustilaginomycotina</taxon>
        <taxon>Malasseziomycetes</taxon>
        <taxon>Malasseziales</taxon>
        <taxon>Malasseziaceae</taxon>
        <taxon>Malassezia</taxon>
    </lineage>
</organism>
<evidence type="ECO:0000256" key="3">
    <source>
        <dbReference type="ARBA" id="ARBA00022448"/>
    </source>
</evidence>
<evidence type="ECO:0008006" key="13">
    <source>
        <dbReference type="Google" id="ProtNLM"/>
    </source>
</evidence>
<feature type="transmembrane region" description="Helical" evidence="10">
    <location>
        <begin position="911"/>
        <end position="927"/>
    </location>
</feature>
<feature type="transmembrane region" description="Helical" evidence="10">
    <location>
        <begin position="558"/>
        <end position="578"/>
    </location>
</feature>
<dbReference type="NCBIfam" id="TIGR00727">
    <property type="entry name" value="ISP4_OPT"/>
    <property type="match status" value="1"/>
</dbReference>
<feature type="transmembrane region" description="Helical" evidence="10">
    <location>
        <begin position="625"/>
        <end position="647"/>
    </location>
</feature>
<keyword evidence="4 10" id="KW-0812">Transmembrane</keyword>
<feature type="transmembrane region" description="Helical" evidence="10">
    <location>
        <begin position="712"/>
        <end position="733"/>
    </location>
</feature>
<dbReference type="InterPro" id="IPR004813">
    <property type="entry name" value="OPT"/>
</dbReference>
<keyword evidence="5" id="KW-0571">Peptide transport</keyword>
<dbReference type="EMBL" id="CP119943">
    <property type="protein sequence ID" value="WFC98702.1"/>
    <property type="molecule type" value="Genomic_DNA"/>
</dbReference>
<name>A0AAJ5YS34_9BASI</name>
<accession>A0AAJ5YS34</accession>
<dbReference type="NCBIfam" id="TIGR00728">
    <property type="entry name" value="OPT_sfam"/>
    <property type="match status" value="1"/>
</dbReference>
<protein>
    <recommendedName>
        <fullName evidence="13">Oligopeptide transporter</fullName>
    </recommendedName>
</protein>
<reference evidence="11 12" key="1">
    <citation type="submission" date="2023-03" db="EMBL/GenBank/DDBJ databases">
        <title>Mating type loci evolution in Malassezia.</title>
        <authorList>
            <person name="Coelho M.A."/>
        </authorList>
    </citation>
    <scope>NUCLEOTIDE SEQUENCE [LARGE SCALE GENOMIC DNA]</scope>
    <source>
        <strain evidence="11 12">CBS 9725</strain>
    </source>
</reference>
<comment type="similarity">
    <text evidence="2">Belongs to the oligopeptide OPT transporter family.</text>
</comment>
<evidence type="ECO:0000256" key="2">
    <source>
        <dbReference type="ARBA" id="ARBA00008807"/>
    </source>
</evidence>
<comment type="subcellular location">
    <subcellularLocation>
        <location evidence="1">Membrane</location>
        <topology evidence="1">Multi-pass membrane protein</topology>
    </subcellularLocation>
</comment>
<feature type="compositionally biased region" description="Basic and acidic residues" evidence="9">
    <location>
        <begin position="261"/>
        <end position="273"/>
    </location>
</feature>
<feature type="transmembrane region" description="Helical" evidence="10">
    <location>
        <begin position="791"/>
        <end position="812"/>
    </location>
</feature>
<dbReference type="GO" id="GO:0016020">
    <property type="term" value="C:membrane"/>
    <property type="evidence" value="ECO:0007669"/>
    <property type="project" value="UniProtKB-SubCell"/>
</dbReference>
<feature type="transmembrane region" description="Helical" evidence="10">
    <location>
        <begin position="484"/>
        <end position="506"/>
    </location>
</feature>
<gene>
    <name evidence="11" type="ORF">MYAM1_001434</name>
</gene>
<dbReference type="GO" id="GO:0015031">
    <property type="term" value="P:protein transport"/>
    <property type="evidence" value="ECO:0007669"/>
    <property type="project" value="UniProtKB-KW"/>
</dbReference>
<keyword evidence="6" id="KW-0653">Protein transport</keyword>
<feature type="region of interest" description="Disordered" evidence="9">
    <location>
        <begin position="258"/>
        <end position="298"/>
    </location>
</feature>
<feature type="transmembrane region" description="Helical" evidence="10">
    <location>
        <begin position="864"/>
        <end position="881"/>
    </location>
</feature>
<sequence length="998" mass="112354">MSSEERQHGHGRTNSYSRHIGSSNGLARLRHVVMDRDVPVAEEVPDDASRFSLEHDAPLVQDWIPEEESVDDVFAFAPPSVRVSHLPQPSSQNVVTEPWELGRVSSFDIPRDETETLDEDMDQDLSQYQEAEHTELLSLDRKNFDQDSWNAPWSAASSSINGRWSKVHSTSDGVSHSDFKVTPQQRTGYASASKHQEGITPINHHDFHNGLHRSESAGMFNDVPSTVHSIAEDSVRNQYSAEPWHDTPFRLEDGDGIPLHEFGKRDPTAEPHDQYANPDPRIDPEEDSPYPEVRASVSNTDDPTMPAVTIRMWAIALLLSCIGGAINTFLTLRYPSPTLSPVVLQLIAYFIGKFFAWGLPIDEYILPNWLGGGRFTLNPGAFNIKEHALISIMIGCTISQAYAINFLLVAELPHYYDSSVKDVFQFIFTICSQIIGYGIAGFIVPFLVNPADMVWPQTLLTSTILNTLHAEEEPSNGGISRIRWFAYTLFGTFFYTFIPTYFFQALSQMCWTCWIAKDNIKLNITNGIYGMGLTSITLDWSQVAYLGSPLVMPWWTEMNMFTGFVLLMWIVAPILYFGDVKSFAYFPFNSSHAFDKTGQRYTVTHVVEPNTYQFDETAYNEYSPVFLPTTFVISYFTGFMTISAILVHSVLNHGDDFLRCIGRKPRAPDDVHARLMRSYKKVPTWWYQWLVVICLIAILVVLAYVDFEIEPVTVLLALVIPAVYALPSGYVYALSGQMIGTNVIADLVAGYILSGHPRAFLLFKTLTVQTLLSCLNYAGNMKIGHYMKVPPRAVFAVQVVGSIVVAGVQVGVKKLMVALVPDLCSPGQKNRLTCQSTDVYFTSSMLWGVIGPRNMFASGAYNEIVWGLLLGFCLPILVWLVKRRYPNSWVRLVSVPVITVTAQALPASTSINFTAFFLVAFVFQYYLKKYHFRWWSKYNFVTANALDAGVIISELLLFFVIQLPSNNNWELSWWGNTVMQYTADAQQKPLRVVPPEGL</sequence>
<feature type="transmembrane region" description="Helical" evidence="10">
    <location>
        <begin position="527"/>
        <end position="546"/>
    </location>
</feature>
<evidence type="ECO:0000256" key="8">
    <source>
        <dbReference type="ARBA" id="ARBA00023136"/>
    </source>
</evidence>
<evidence type="ECO:0000256" key="1">
    <source>
        <dbReference type="ARBA" id="ARBA00004141"/>
    </source>
</evidence>
<dbReference type="Pfam" id="PF03169">
    <property type="entry name" value="OPT"/>
    <property type="match status" value="1"/>
</dbReference>
<evidence type="ECO:0000256" key="9">
    <source>
        <dbReference type="SAM" id="MobiDB-lite"/>
    </source>
</evidence>
<feature type="transmembrane region" description="Helical" evidence="10">
    <location>
        <begin position="888"/>
        <end position="905"/>
    </location>
</feature>
<feature type="compositionally biased region" description="Polar residues" evidence="9">
    <location>
        <begin position="12"/>
        <end position="22"/>
    </location>
</feature>
<feature type="region of interest" description="Disordered" evidence="9">
    <location>
        <begin position="1"/>
        <end position="22"/>
    </location>
</feature>
<feature type="transmembrane region" description="Helical" evidence="10">
    <location>
        <begin position="310"/>
        <end position="330"/>
    </location>
</feature>
<feature type="transmembrane region" description="Helical" evidence="10">
    <location>
        <begin position="685"/>
        <end position="705"/>
    </location>
</feature>
<evidence type="ECO:0000313" key="11">
    <source>
        <dbReference type="EMBL" id="WFC98702.1"/>
    </source>
</evidence>
<feature type="transmembrane region" description="Helical" evidence="10">
    <location>
        <begin position="939"/>
        <end position="961"/>
    </location>
</feature>
<keyword evidence="7 10" id="KW-1133">Transmembrane helix</keyword>
<proteinExistence type="inferred from homology"/>
<evidence type="ECO:0000256" key="10">
    <source>
        <dbReference type="SAM" id="Phobius"/>
    </source>
</evidence>
<dbReference type="GO" id="GO:0035673">
    <property type="term" value="F:oligopeptide transmembrane transporter activity"/>
    <property type="evidence" value="ECO:0007669"/>
    <property type="project" value="InterPro"/>
</dbReference>
<evidence type="ECO:0000256" key="5">
    <source>
        <dbReference type="ARBA" id="ARBA00022856"/>
    </source>
</evidence>
<evidence type="ECO:0000313" key="12">
    <source>
        <dbReference type="Proteomes" id="UP001219567"/>
    </source>
</evidence>
<evidence type="ECO:0000256" key="7">
    <source>
        <dbReference type="ARBA" id="ARBA00022989"/>
    </source>
</evidence>
<feature type="transmembrane region" description="Helical" evidence="10">
    <location>
        <begin position="342"/>
        <end position="361"/>
    </location>
</feature>
<dbReference type="AlphaFoldDB" id="A0AAJ5YS34"/>